<dbReference type="EC" id="5.4.4.2" evidence="3"/>
<organism evidence="7 8">
    <name type="scientific">Rhodococcoides kyotonense</name>
    <dbReference type="NCBI Taxonomy" id="398843"/>
    <lineage>
        <taxon>Bacteria</taxon>
        <taxon>Bacillati</taxon>
        <taxon>Actinomycetota</taxon>
        <taxon>Actinomycetes</taxon>
        <taxon>Mycobacteriales</taxon>
        <taxon>Nocardiaceae</taxon>
        <taxon>Rhodococcoides</taxon>
    </lineage>
</organism>
<proteinExistence type="inferred from homology"/>
<comment type="caution">
    <text evidence="7">The sequence shown here is derived from an EMBL/GenBank/DDBJ whole genome shotgun (WGS) entry which is preliminary data.</text>
</comment>
<comment type="catalytic activity">
    <reaction evidence="1">
        <text>chorismate = isochorismate</text>
        <dbReference type="Rhea" id="RHEA:18985"/>
        <dbReference type="ChEBI" id="CHEBI:29748"/>
        <dbReference type="ChEBI" id="CHEBI:29780"/>
        <dbReference type="EC" id="5.4.4.2"/>
    </reaction>
</comment>
<name>A0A177YLI3_9NOCA</name>
<evidence type="ECO:0000259" key="6">
    <source>
        <dbReference type="Pfam" id="PF00425"/>
    </source>
</evidence>
<dbReference type="RefSeq" id="WP_068421955.1">
    <property type="nucleotide sequence ID" value="NZ_LVHI01000004.1"/>
</dbReference>
<dbReference type="Gene3D" id="3.60.120.10">
    <property type="entry name" value="Anthranilate synthase"/>
    <property type="match status" value="1"/>
</dbReference>
<reference evidence="7 8" key="1">
    <citation type="submission" date="2016-03" db="EMBL/GenBank/DDBJ databases">
        <title>Genome sequence of Rhodococcus kyotonensis KB10.</title>
        <authorList>
            <person name="Jeong H."/>
            <person name="Hong C.E."/>
            <person name="Jo S.H."/>
            <person name="Park J.M."/>
        </authorList>
    </citation>
    <scope>NUCLEOTIDE SEQUENCE [LARGE SCALE GENOMIC DNA]</scope>
    <source>
        <strain evidence="7 8">KB10</strain>
    </source>
</reference>
<comment type="similarity">
    <text evidence="2">Belongs to the isochorismate synthase family.</text>
</comment>
<accession>A0A177YLI3</accession>
<evidence type="ECO:0000256" key="4">
    <source>
        <dbReference type="ARBA" id="ARBA00023235"/>
    </source>
</evidence>
<dbReference type="EMBL" id="LVHI01000004">
    <property type="protein sequence ID" value="OAK56427.1"/>
    <property type="molecule type" value="Genomic_DNA"/>
</dbReference>
<dbReference type="AlphaFoldDB" id="A0A177YLI3"/>
<keyword evidence="8" id="KW-1185">Reference proteome</keyword>
<dbReference type="PANTHER" id="PTHR42839">
    <property type="entry name" value="ISOCHORISMATE SYNTHASE ENTC"/>
    <property type="match status" value="1"/>
</dbReference>
<protein>
    <recommendedName>
        <fullName evidence="3">isochorismate synthase</fullName>
        <ecNumber evidence="3">5.4.4.2</ecNumber>
    </recommendedName>
    <alternativeName>
        <fullName evidence="5">Isochorismate mutase</fullName>
    </alternativeName>
</protein>
<feature type="domain" description="Chorismate-utilising enzyme C-terminal" evidence="6">
    <location>
        <begin position="88"/>
        <end position="348"/>
    </location>
</feature>
<dbReference type="InterPro" id="IPR005801">
    <property type="entry name" value="ADC_synthase"/>
</dbReference>
<evidence type="ECO:0000313" key="8">
    <source>
        <dbReference type="Proteomes" id="UP000077519"/>
    </source>
</evidence>
<dbReference type="SUPFAM" id="SSF56322">
    <property type="entry name" value="ADC synthase"/>
    <property type="match status" value="1"/>
</dbReference>
<evidence type="ECO:0000313" key="7">
    <source>
        <dbReference type="EMBL" id="OAK56427.1"/>
    </source>
</evidence>
<dbReference type="InterPro" id="IPR004561">
    <property type="entry name" value="IsoChor_synthase"/>
</dbReference>
<evidence type="ECO:0000256" key="1">
    <source>
        <dbReference type="ARBA" id="ARBA00000799"/>
    </source>
</evidence>
<gene>
    <name evidence="7" type="ORF">A3K89_16530</name>
</gene>
<evidence type="ECO:0000256" key="3">
    <source>
        <dbReference type="ARBA" id="ARBA00012824"/>
    </source>
</evidence>
<dbReference type="Pfam" id="PF00425">
    <property type="entry name" value="Chorismate_bind"/>
    <property type="match status" value="1"/>
</dbReference>
<dbReference type="InterPro" id="IPR015890">
    <property type="entry name" value="Chorismate_C"/>
</dbReference>
<sequence>MSALPHFVLSRRDCTVEATGVEHRFSTLPEAVQSGRAVVGAIPFDIGDPVALVQPVDLTRTDGPWASRVSLPPLPHVHVGRQQPASDVHVERVRKVVNSLRQGAAQKVVLARALELLADSPIDPLSLLASLVAADPLGNGYSVDLSSAGTDYEGKHLVGSSPELLVRRRGTTVSCHPFAGTAARSDDPDTDAAIAERLAASAKDQAEHRFVVDEIRAALEPLCATIEVPETPHLSSTPQLWHLSSPITGTLRDSSTTALDLALALHPTAAVAGVPRAAAMQTIADIEGPRGFYAGAVGWTDSAGDGEWMVAIRCLELAADGLSAVATAGGGIVEASDPDAELAETTAKFRTVLEALRAS</sequence>
<dbReference type="NCBIfam" id="TIGR00543">
    <property type="entry name" value="isochor_syn"/>
    <property type="match status" value="1"/>
</dbReference>
<evidence type="ECO:0000256" key="2">
    <source>
        <dbReference type="ARBA" id="ARBA00005297"/>
    </source>
</evidence>
<dbReference type="PANTHER" id="PTHR42839:SF2">
    <property type="entry name" value="ISOCHORISMATE SYNTHASE ENTC"/>
    <property type="match status" value="1"/>
</dbReference>
<dbReference type="Proteomes" id="UP000077519">
    <property type="component" value="Unassembled WGS sequence"/>
</dbReference>
<dbReference type="GO" id="GO:0008909">
    <property type="term" value="F:isochorismate synthase activity"/>
    <property type="evidence" value="ECO:0007669"/>
    <property type="project" value="UniProtKB-EC"/>
</dbReference>
<keyword evidence="4" id="KW-0413">Isomerase</keyword>
<evidence type="ECO:0000256" key="5">
    <source>
        <dbReference type="ARBA" id="ARBA00041564"/>
    </source>
</evidence>